<organism evidence="1 2">
    <name type="scientific">Pistacia integerrima</name>
    <dbReference type="NCBI Taxonomy" id="434235"/>
    <lineage>
        <taxon>Eukaryota</taxon>
        <taxon>Viridiplantae</taxon>
        <taxon>Streptophyta</taxon>
        <taxon>Embryophyta</taxon>
        <taxon>Tracheophyta</taxon>
        <taxon>Spermatophyta</taxon>
        <taxon>Magnoliopsida</taxon>
        <taxon>eudicotyledons</taxon>
        <taxon>Gunneridae</taxon>
        <taxon>Pentapetalae</taxon>
        <taxon>rosids</taxon>
        <taxon>malvids</taxon>
        <taxon>Sapindales</taxon>
        <taxon>Anacardiaceae</taxon>
        <taxon>Pistacia</taxon>
    </lineage>
</organism>
<comment type="caution">
    <text evidence="1">The sequence shown here is derived from an EMBL/GenBank/DDBJ whole genome shotgun (WGS) entry which is preliminary data.</text>
</comment>
<name>A0ACC0YU10_9ROSI</name>
<sequence>MLVYYRETGDEDVRFKVLYCGICHSDLHSIKNEWGNSIYRMVPGHEIVGEVTEVGGKVTKVKVGIGCLVGACHSCDNCVNDLENYCPKWTLTYNSINT</sequence>
<proteinExistence type="predicted"/>
<keyword evidence="2" id="KW-1185">Reference proteome</keyword>
<reference evidence="2" key="1">
    <citation type="journal article" date="2023" name="G3 (Bethesda)">
        <title>Genome assembly and association tests identify interacting loci associated with vigor, precocity, and sex in interspecific pistachio rootstocks.</title>
        <authorList>
            <person name="Palmer W."/>
            <person name="Jacygrad E."/>
            <person name="Sagayaradj S."/>
            <person name="Cavanaugh K."/>
            <person name="Han R."/>
            <person name="Bertier L."/>
            <person name="Beede B."/>
            <person name="Kafkas S."/>
            <person name="Golino D."/>
            <person name="Preece J."/>
            <person name="Michelmore R."/>
        </authorList>
    </citation>
    <scope>NUCLEOTIDE SEQUENCE [LARGE SCALE GENOMIC DNA]</scope>
</reference>
<accession>A0ACC0YU10</accession>
<protein>
    <submittedName>
        <fullName evidence="1">Uncharacterized protein</fullName>
    </submittedName>
</protein>
<gene>
    <name evidence="1" type="ORF">Pint_27708</name>
</gene>
<evidence type="ECO:0000313" key="1">
    <source>
        <dbReference type="EMBL" id="KAJ0041027.1"/>
    </source>
</evidence>
<dbReference type="Proteomes" id="UP001163603">
    <property type="component" value="Chromosome 5"/>
</dbReference>
<evidence type="ECO:0000313" key="2">
    <source>
        <dbReference type="Proteomes" id="UP001163603"/>
    </source>
</evidence>
<dbReference type="EMBL" id="CM047740">
    <property type="protein sequence ID" value="KAJ0041027.1"/>
    <property type="molecule type" value="Genomic_DNA"/>
</dbReference>